<gene>
    <name evidence="1" type="ORF">Dsin_030424</name>
</gene>
<evidence type="ECO:0000313" key="2">
    <source>
        <dbReference type="Proteomes" id="UP001281410"/>
    </source>
</evidence>
<name>A0AAE0DR40_9ROSI</name>
<comment type="caution">
    <text evidence="1">The sequence shown here is derived from an EMBL/GenBank/DDBJ whole genome shotgun (WGS) entry which is preliminary data.</text>
</comment>
<evidence type="ECO:0000313" key="1">
    <source>
        <dbReference type="EMBL" id="KAK3183138.1"/>
    </source>
</evidence>
<proteinExistence type="predicted"/>
<keyword evidence="2" id="KW-1185">Reference proteome</keyword>
<reference evidence="1" key="1">
    <citation type="journal article" date="2023" name="Plant J.">
        <title>Genome sequences and population genomics provide insights into the demographic history, inbreeding, and mutation load of two 'living fossil' tree species of Dipteronia.</title>
        <authorList>
            <person name="Feng Y."/>
            <person name="Comes H.P."/>
            <person name="Chen J."/>
            <person name="Zhu S."/>
            <person name="Lu R."/>
            <person name="Zhang X."/>
            <person name="Li P."/>
            <person name="Qiu J."/>
            <person name="Olsen K.M."/>
            <person name="Qiu Y."/>
        </authorList>
    </citation>
    <scope>NUCLEOTIDE SEQUENCE</scope>
    <source>
        <strain evidence="1">NBL</strain>
    </source>
</reference>
<dbReference type="EMBL" id="JANJYJ010000010">
    <property type="protein sequence ID" value="KAK3183138.1"/>
    <property type="molecule type" value="Genomic_DNA"/>
</dbReference>
<dbReference type="Proteomes" id="UP001281410">
    <property type="component" value="Unassembled WGS sequence"/>
</dbReference>
<accession>A0AAE0DR40</accession>
<sequence>MMRMGFPLRWIDLVIDCISTLSLGVVIKGKFLASVLFCKANAASCEEISRVLKVYKRGSRQMVNLQKSNITFSQNMGSALEPRFRLRLDLSVFNQALPAKQGWRLAIGSESLALKLLKAKYFKHEDFLCAKLNPGGVSCGERELLQKGIKWKVGDGSRIKAFSDPWISRPSSFKHITACADNETKVFDFLLEDLSG</sequence>
<protein>
    <submittedName>
        <fullName evidence="1">Uncharacterized protein</fullName>
    </submittedName>
</protein>
<organism evidence="1 2">
    <name type="scientific">Dipteronia sinensis</name>
    <dbReference type="NCBI Taxonomy" id="43782"/>
    <lineage>
        <taxon>Eukaryota</taxon>
        <taxon>Viridiplantae</taxon>
        <taxon>Streptophyta</taxon>
        <taxon>Embryophyta</taxon>
        <taxon>Tracheophyta</taxon>
        <taxon>Spermatophyta</taxon>
        <taxon>Magnoliopsida</taxon>
        <taxon>eudicotyledons</taxon>
        <taxon>Gunneridae</taxon>
        <taxon>Pentapetalae</taxon>
        <taxon>rosids</taxon>
        <taxon>malvids</taxon>
        <taxon>Sapindales</taxon>
        <taxon>Sapindaceae</taxon>
        <taxon>Hippocastanoideae</taxon>
        <taxon>Acereae</taxon>
        <taxon>Dipteronia</taxon>
    </lineage>
</organism>
<dbReference type="AlphaFoldDB" id="A0AAE0DR40"/>